<dbReference type="Proteomes" id="UP001140817">
    <property type="component" value="Unassembled WGS sequence"/>
</dbReference>
<evidence type="ECO:0000313" key="2">
    <source>
        <dbReference type="EMBL" id="MCR1824520.1"/>
    </source>
</evidence>
<accession>A0A9X2S2T7</accession>
<comment type="caution">
    <text evidence="2">The sequence shown here is derived from an EMBL/GenBank/DDBJ whole genome shotgun (WGS) entry which is preliminary data.</text>
</comment>
<dbReference type="InterPro" id="IPR037522">
    <property type="entry name" value="HD_GYP_dom"/>
</dbReference>
<sequence length="106" mass="12149">MKTHPEKGYRIINASNELYTVAKGVITHHERWDDNGYPLGLKKEEIPLVSRIINIADSFDVMTNNRPYKSAMSKNKAIKELEKCAGTQFDPTLFQSFIEYINDIGE</sequence>
<dbReference type="PANTHER" id="PTHR43155">
    <property type="entry name" value="CYCLIC DI-GMP PHOSPHODIESTERASE PA4108-RELATED"/>
    <property type="match status" value="1"/>
</dbReference>
<name>A0A9X2S2T7_9FIRM</name>
<dbReference type="EMBL" id="JANKBY010000330">
    <property type="protein sequence ID" value="MCR1824520.1"/>
    <property type="molecule type" value="Genomic_DNA"/>
</dbReference>
<dbReference type="SUPFAM" id="SSF109604">
    <property type="entry name" value="HD-domain/PDEase-like"/>
    <property type="match status" value="1"/>
</dbReference>
<dbReference type="AlphaFoldDB" id="A0A9X2S2T7"/>
<dbReference type="RefSeq" id="WP_074079149.1">
    <property type="nucleotide sequence ID" value="NZ_JANKBY010000330.1"/>
</dbReference>
<evidence type="ECO:0000259" key="1">
    <source>
        <dbReference type="PROSITE" id="PS51832"/>
    </source>
</evidence>
<dbReference type="Pfam" id="PF13487">
    <property type="entry name" value="HD_5"/>
    <property type="match status" value="1"/>
</dbReference>
<proteinExistence type="predicted"/>
<evidence type="ECO:0000313" key="3">
    <source>
        <dbReference type="Proteomes" id="UP001140817"/>
    </source>
</evidence>
<dbReference type="PROSITE" id="PS51832">
    <property type="entry name" value="HD_GYP"/>
    <property type="match status" value="1"/>
</dbReference>
<feature type="domain" description="HD-GYP" evidence="1">
    <location>
        <begin position="1"/>
        <end position="106"/>
    </location>
</feature>
<dbReference type="InterPro" id="IPR003607">
    <property type="entry name" value="HD/PDEase_dom"/>
</dbReference>
<keyword evidence="3" id="KW-1185">Reference proteome</keyword>
<reference evidence="2" key="1">
    <citation type="submission" date="2022-07" db="EMBL/GenBank/DDBJ databases">
        <title>Enhanced cultured diversity of the mouse gut microbiota enables custom-made synthetic communities.</title>
        <authorList>
            <person name="Afrizal A."/>
        </authorList>
    </citation>
    <scope>NUCLEOTIDE SEQUENCE</scope>
    <source>
        <strain evidence="2">DSM 29186</strain>
    </source>
</reference>
<dbReference type="CDD" id="cd00077">
    <property type="entry name" value="HDc"/>
    <property type="match status" value="1"/>
</dbReference>
<dbReference type="Gene3D" id="1.10.3210.10">
    <property type="entry name" value="Hypothetical protein af1432"/>
    <property type="match status" value="1"/>
</dbReference>
<protein>
    <submittedName>
        <fullName evidence="2">HD domain-containing protein</fullName>
    </submittedName>
</protein>
<organism evidence="2 3">
    <name type="scientific">Terrisporobacter muris</name>
    <dbReference type="NCBI Taxonomy" id="2963284"/>
    <lineage>
        <taxon>Bacteria</taxon>
        <taxon>Bacillati</taxon>
        <taxon>Bacillota</taxon>
        <taxon>Clostridia</taxon>
        <taxon>Peptostreptococcales</taxon>
        <taxon>Peptostreptococcaceae</taxon>
        <taxon>Terrisporobacter</taxon>
    </lineage>
</organism>
<gene>
    <name evidence="2" type="ORF">NSA58_17210</name>
</gene>